<dbReference type="InterPro" id="IPR005467">
    <property type="entry name" value="His_kinase_dom"/>
</dbReference>
<evidence type="ECO:0000256" key="6">
    <source>
        <dbReference type="PROSITE-ProRule" id="PRU00169"/>
    </source>
</evidence>
<dbReference type="PROSITE" id="PS50110">
    <property type="entry name" value="RESPONSE_REGULATORY"/>
    <property type="match status" value="1"/>
</dbReference>
<dbReference type="SMART" id="SM00388">
    <property type="entry name" value="HisKA"/>
    <property type="match status" value="1"/>
</dbReference>
<dbReference type="Gene3D" id="3.40.50.2300">
    <property type="match status" value="1"/>
</dbReference>
<dbReference type="SUPFAM" id="SSF55874">
    <property type="entry name" value="ATPase domain of HSP90 chaperone/DNA topoisomerase II/histidine kinase"/>
    <property type="match status" value="1"/>
</dbReference>
<dbReference type="SMART" id="SM00448">
    <property type="entry name" value="REC"/>
    <property type="match status" value="1"/>
</dbReference>
<evidence type="ECO:0000256" key="7">
    <source>
        <dbReference type="SAM" id="Coils"/>
    </source>
</evidence>
<dbReference type="InterPro" id="IPR035965">
    <property type="entry name" value="PAS-like_dom_sf"/>
</dbReference>
<dbReference type="InterPro" id="IPR000014">
    <property type="entry name" value="PAS"/>
</dbReference>
<dbReference type="Pfam" id="PF08448">
    <property type="entry name" value="PAS_4"/>
    <property type="match status" value="2"/>
</dbReference>
<evidence type="ECO:0000313" key="11">
    <source>
        <dbReference type="EMBL" id="SNB68420.1"/>
    </source>
</evidence>
<dbReference type="InterPro" id="IPR029016">
    <property type="entry name" value="GAF-like_dom_sf"/>
</dbReference>
<dbReference type="NCBIfam" id="TIGR00229">
    <property type="entry name" value="sensory_box"/>
    <property type="match status" value="2"/>
</dbReference>
<evidence type="ECO:0000256" key="1">
    <source>
        <dbReference type="ARBA" id="ARBA00000085"/>
    </source>
</evidence>
<dbReference type="Pfam" id="PF00512">
    <property type="entry name" value="HisKA"/>
    <property type="match status" value="1"/>
</dbReference>
<dbReference type="EMBL" id="FYDG01000003">
    <property type="protein sequence ID" value="SNB68420.1"/>
    <property type="molecule type" value="Genomic_DNA"/>
</dbReference>
<dbReference type="InterPro" id="IPR003594">
    <property type="entry name" value="HATPase_dom"/>
</dbReference>
<dbReference type="Proteomes" id="UP000198418">
    <property type="component" value="Unassembled WGS sequence"/>
</dbReference>
<dbReference type="RefSeq" id="WP_088520193.1">
    <property type="nucleotide sequence ID" value="NZ_FYDG01000003.1"/>
</dbReference>
<dbReference type="Pfam" id="PF00072">
    <property type="entry name" value="Response_reg"/>
    <property type="match status" value="1"/>
</dbReference>
<dbReference type="InterPro" id="IPR003018">
    <property type="entry name" value="GAF"/>
</dbReference>
<dbReference type="SMART" id="SM00086">
    <property type="entry name" value="PAC"/>
    <property type="match status" value="4"/>
</dbReference>
<feature type="domain" description="Response regulatory" evidence="9">
    <location>
        <begin position="1102"/>
        <end position="1218"/>
    </location>
</feature>
<feature type="coiled-coil region" evidence="7">
    <location>
        <begin position="705"/>
        <end position="732"/>
    </location>
</feature>
<dbReference type="Gene3D" id="3.30.450.40">
    <property type="match status" value="1"/>
</dbReference>
<evidence type="ECO:0000256" key="2">
    <source>
        <dbReference type="ARBA" id="ARBA00012438"/>
    </source>
</evidence>
<evidence type="ECO:0000259" key="10">
    <source>
        <dbReference type="PROSITE" id="PS50113"/>
    </source>
</evidence>
<dbReference type="PANTHER" id="PTHR43304:SF1">
    <property type="entry name" value="PAC DOMAIN-CONTAINING PROTEIN"/>
    <property type="match status" value="1"/>
</dbReference>
<dbReference type="OrthoDB" id="7326651at2"/>
<feature type="domain" description="PAC" evidence="10">
    <location>
        <begin position="363"/>
        <end position="415"/>
    </location>
</feature>
<dbReference type="CDD" id="cd00156">
    <property type="entry name" value="REC"/>
    <property type="match status" value="1"/>
</dbReference>
<dbReference type="Gene3D" id="3.30.450.20">
    <property type="entry name" value="PAS domain"/>
    <property type="match status" value="5"/>
</dbReference>
<protein>
    <recommendedName>
        <fullName evidence="2">histidine kinase</fullName>
        <ecNumber evidence="2">2.7.13.3</ecNumber>
    </recommendedName>
</protein>
<evidence type="ECO:0000256" key="5">
    <source>
        <dbReference type="ARBA" id="ARBA00022777"/>
    </source>
</evidence>
<dbReference type="InterPro" id="IPR013655">
    <property type="entry name" value="PAS_fold_3"/>
</dbReference>
<dbReference type="InterPro" id="IPR036097">
    <property type="entry name" value="HisK_dim/P_sf"/>
</dbReference>
<dbReference type="SUPFAM" id="SSF47384">
    <property type="entry name" value="Homodimeric domain of signal transducing histidine kinase"/>
    <property type="match status" value="1"/>
</dbReference>
<dbReference type="InterPro" id="IPR036890">
    <property type="entry name" value="HATPase_C_sf"/>
</dbReference>
<dbReference type="PROSITE" id="PS50113">
    <property type="entry name" value="PAC"/>
    <property type="match status" value="3"/>
</dbReference>
<dbReference type="CDD" id="cd00130">
    <property type="entry name" value="PAS"/>
    <property type="match status" value="2"/>
</dbReference>
<dbReference type="InterPro" id="IPR004358">
    <property type="entry name" value="Sig_transdc_His_kin-like_C"/>
</dbReference>
<proteinExistence type="predicted"/>
<dbReference type="Gene3D" id="2.10.70.100">
    <property type="match status" value="1"/>
</dbReference>
<dbReference type="Pfam" id="PF02518">
    <property type="entry name" value="HATPase_c"/>
    <property type="match status" value="1"/>
</dbReference>
<evidence type="ECO:0000313" key="12">
    <source>
        <dbReference type="Proteomes" id="UP000198418"/>
    </source>
</evidence>
<evidence type="ECO:0000256" key="3">
    <source>
        <dbReference type="ARBA" id="ARBA00022553"/>
    </source>
</evidence>
<feature type="modified residue" description="4-aspartylphosphate" evidence="6">
    <location>
        <position position="1152"/>
    </location>
</feature>
<dbReference type="InterPro" id="IPR000700">
    <property type="entry name" value="PAS-assoc_C"/>
</dbReference>
<keyword evidence="5" id="KW-0418">Kinase</keyword>
<sequence>MSEKRAAPLAKIPATEEAVETLQALVMGEADALVVETAAGPRVFTLRGANEPYRTLIERMSQAVVALRDGVAVYCNGALARALGRETLIGARLADLVVEADRERFARMLRVGETCDVAIEAALRGPAGRPLPTHVAAAPFMFDGAPCVALIVTPLDEIASWRTARFGLAESERRFRLALANSPSVVFEQDLDLRYTWVFNPKPGHPDPIGLTDDEILDPAFAAPLAAIKRKVIATGEPTRAEVQTALPGGPVETWDLCVEPRRDPTGAIIGVICVAIDLTERKRAEEALRESETRFRMLTEATAHVIYRMNADWTELRRFKGAEFLADVEHVDAAWLNRFLPADEHARVLAAIDEAIQRKGVFELEHRVKRIAGGIGWICSRAAPLLDAHGEIKEWFCSASDITARKTAEEALRESEARKELLLGLVDAFKTLTDANDIVALAAEKLGRRLGADRVIFAEVDPRDDFVTIAREWNDGKMPSYIGVHRLTDFGPVVAYLRSNERVMVPNVATDPRLAAPEVQARARLAEIGAFLSVPLVAGGRLAWVMSVHQRAPRAWSAADLALAEEVAERTWAWAERARAEQALREGELRMAEAQASAGIGTWWWDVPTGRTQFNPCFYKLYGLQPQPDGFDDFLALVHPEDRVGLLACADEALGGPGGYEAEFRLRRADDGAERWFRSRVRTSFDVSGRPSRVSGIVQDITEAKAAELALRESEAALRRVQRQLRHAADAARLTYMEFDLENQRLELADNHAEVMGFLPEIADASVDSSFEGLLGHVVEADRSKLLEARDAFYAGLPSEPLRYRVMTDDGERWIESRWSAECDADGRPSRVFVSQLDITKLVQGTVALAAAKAEAERANLAKSSFLAAASHDLRQPVQSLMLLLPLIERHLDSTPKAAQVLGLMNKALGGLNVLLTAVLDVSRLDAGGVEPTVETVSLRGLCERLAAEYDSKADAAGLHMRARTLDLHARTDPALLERVLRNLIENALRYTRQGGVLLAMRRRGQGVRIDVIDTGIGVPKEKQAEIFQEFTQLDNPGRDLTQGLGLGLAIVARVSALLNLDVTVSSRPGRGSRFSVWLPVSAPAAPKPAQIVRAESRGGLVLVIEDNQILRLAIETILSEGGYDTLAAASGEDALDLALRARSIDAIVTDFRLGAGLNGVEAAQEIECRLARPVAKLLLTGEAAISDFDHADLRGFEFLYKPISAEKLQAKLAAALESLR</sequence>
<dbReference type="Gene3D" id="3.30.565.10">
    <property type="entry name" value="Histidine kinase-like ATPase, C-terminal domain"/>
    <property type="match status" value="1"/>
</dbReference>
<dbReference type="InterPro" id="IPR011006">
    <property type="entry name" value="CheY-like_superfamily"/>
</dbReference>
<dbReference type="Gene3D" id="1.10.287.130">
    <property type="match status" value="1"/>
</dbReference>
<dbReference type="PANTHER" id="PTHR43304">
    <property type="entry name" value="PHYTOCHROME-LIKE PROTEIN CPH1"/>
    <property type="match status" value="1"/>
</dbReference>
<reference evidence="12" key="1">
    <citation type="submission" date="2017-06" db="EMBL/GenBank/DDBJ databases">
        <authorList>
            <person name="Varghese N."/>
            <person name="Submissions S."/>
        </authorList>
    </citation>
    <scope>NUCLEOTIDE SEQUENCE [LARGE SCALE GENOMIC DNA]</scope>
    <source>
        <strain evidence="12">DSM 137</strain>
    </source>
</reference>
<dbReference type="SMART" id="SM00387">
    <property type="entry name" value="HATPase_c"/>
    <property type="match status" value="1"/>
</dbReference>
<gene>
    <name evidence="11" type="ORF">SAMN06265338_10361</name>
</gene>
<evidence type="ECO:0000259" key="9">
    <source>
        <dbReference type="PROSITE" id="PS50110"/>
    </source>
</evidence>
<keyword evidence="12" id="KW-1185">Reference proteome</keyword>
<feature type="domain" description="PAC" evidence="10">
    <location>
        <begin position="239"/>
        <end position="291"/>
    </location>
</feature>
<dbReference type="CDD" id="cd00082">
    <property type="entry name" value="HisKA"/>
    <property type="match status" value="1"/>
</dbReference>
<dbReference type="SMART" id="SM00091">
    <property type="entry name" value="PAS"/>
    <property type="match status" value="2"/>
</dbReference>
<dbReference type="Pfam" id="PF08447">
    <property type="entry name" value="PAS_3"/>
    <property type="match status" value="1"/>
</dbReference>
<dbReference type="InterPro" id="IPR013656">
    <property type="entry name" value="PAS_4"/>
</dbReference>
<feature type="domain" description="Histidine kinase" evidence="8">
    <location>
        <begin position="870"/>
        <end position="1084"/>
    </location>
</feature>
<keyword evidence="3 6" id="KW-0597">Phosphoprotein</keyword>
<dbReference type="InterPro" id="IPR001610">
    <property type="entry name" value="PAC"/>
</dbReference>
<dbReference type="FunFam" id="3.30.565.10:FF:000049">
    <property type="entry name" value="Two-component sensor histidine kinase"/>
    <property type="match status" value="1"/>
</dbReference>
<organism evidence="11 12">
    <name type="scientific">Rhodoblastus acidophilus</name>
    <name type="common">Rhodopseudomonas acidophila</name>
    <dbReference type="NCBI Taxonomy" id="1074"/>
    <lineage>
        <taxon>Bacteria</taxon>
        <taxon>Pseudomonadati</taxon>
        <taxon>Pseudomonadota</taxon>
        <taxon>Alphaproteobacteria</taxon>
        <taxon>Hyphomicrobiales</taxon>
        <taxon>Rhodoblastaceae</taxon>
        <taxon>Rhodoblastus</taxon>
    </lineage>
</organism>
<dbReference type="PROSITE" id="PS50109">
    <property type="entry name" value="HIS_KIN"/>
    <property type="match status" value="1"/>
</dbReference>
<dbReference type="AlphaFoldDB" id="A0A212R8W7"/>
<dbReference type="GO" id="GO:0000155">
    <property type="term" value="F:phosphorelay sensor kinase activity"/>
    <property type="evidence" value="ECO:0007669"/>
    <property type="project" value="InterPro"/>
</dbReference>
<keyword evidence="7" id="KW-0175">Coiled coil</keyword>
<evidence type="ECO:0000259" key="8">
    <source>
        <dbReference type="PROSITE" id="PS50109"/>
    </source>
</evidence>
<name>A0A212R8W7_RHOAC</name>
<dbReference type="SUPFAM" id="SSF52172">
    <property type="entry name" value="CheY-like"/>
    <property type="match status" value="1"/>
</dbReference>
<dbReference type="Pfam" id="PF13426">
    <property type="entry name" value="PAS_9"/>
    <property type="match status" value="1"/>
</dbReference>
<comment type="catalytic activity">
    <reaction evidence="1">
        <text>ATP + protein L-histidine = ADP + protein N-phospho-L-histidine.</text>
        <dbReference type="EC" id="2.7.13.3"/>
    </reaction>
</comment>
<dbReference type="SMART" id="SM00065">
    <property type="entry name" value="GAF"/>
    <property type="match status" value="1"/>
</dbReference>
<keyword evidence="4" id="KW-0808">Transferase</keyword>
<accession>A0A212R8W7</accession>
<feature type="domain" description="PAC" evidence="10">
    <location>
        <begin position="661"/>
        <end position="714"/>
    </location>
</feature>
<dbReference type="InterPro" id="IPR001789">
    <property type="entry name" value="Sig_transdc_resp-reg_receiver"/>
</dbReference>
<dbReference type="EC" id="2.7.13.3" evidence="2"/>
<dbReference type="InterPro" id="IPR003661">
    <property type="entry name" value="HisK_dim/P_dom"/>
</dbReference>
<dbReference type="SUPFAM" id="SSF55785">
    <property type="entry name" value="PYP-like sensor domain (PAS domain)"/>
    <property type="match status" value="5"/>
</dbReference>
<dbReference type="Pfam" id="PF01590">
    <property type="entry name" value="GAF"/>
    <property type="match status" value="1"/>
</dbReference>
<dbReference type="PRINTS" id="PR00344">
    <property type="entry name" value="BCTRLSENSOR"/>
</dbReference>
<dbReference type="InterPro" id="IPR052162">
    <property type="entry name" value="Sensor_kinase/Photoreceptor"/>
</dbReference>
<dbReference type="SUPFAM" id="SSF55781">
    <property type="entry name" value="GAF domain-like"/>
    <property type="match status" value="1"/>
</dbReference>
<evidence type="ECO:0000256" key="4">
    <source>
        <dbReference type="ARBA" id="ARBA00022679"/>
    </source>
</evidence>